<reference evidence="2 4" key="1">
    <citation type="journal article" date="2008" name="Science">
        <title>The Physcomitrella genome reveals evolutionary insights into the conquest of land by plants.</title>
        <authorList>
            <person name="Rensing S."/>
            <person name="Lang D."/>
            <person name="Zimmer A."/>
            <person name="Terry A."/>
            <person name="Salamov A."/>
            <person name="Shapiro H."/>
            <person name="Nishiyama T."/>
            <person name="Perroud P.-F."/>
            <person name="Lindquist E."/>
            <person name="Kamisugi Y."/>
            <person name="Tanahashi T."/>
            <person name="Sakakibara K."/>
            <person name="Fujita T."/>
            <person name="Oishi K."/>
            <person name="Shin-I T."/>
            <person name="Kuroki Y."/>
            <person name="Toyoda A."/>
            <person name="Suzuki Y."/>
            <person name="Hashimoto A."/>
            <person name="Yamaguchi K."/>
            <person name="Sugano A."/>
            <person name="Kohara Y."/>
            <person name="Fujiyama A."/>
            <person name="Anterola A."/>
            <person name="Aoki S."/>
            <person name="Ashton N."/>
            <person name="Barbazuk W.B."/>
            <person name="Barker E."/>
            <person name="Bennetzen J."/>
            <person name="Bezanilla M."/>
            <person name="Blankenship R."/>
            <person name="Cho S.H."/>
            <person name="Dutcher S."/>
            <person name="Estelle M."/>
            <person name="Fawcett J.A."/>
            <person name="Gundlach H."/>
            <person name="Hanada K."/>
            <person name="Heyl A."/>
            <person name="Hicks K.A."/>
            <person name="Hugh J."/>
            <person name="Lohr M."/>
            <person name="Mayer K."/>
            <person name="Melkozernov A."/>
            <person name="Murata T."/>
            <person name="Nelson D."/>
            <person name="Pils B."/>
            <person name="Prigge M."/>
            <person name="Reiss B."/>
            <person name="Renner T."/>
            <person name="Rombauts S."/>
            <person name="Rushton P."/>
            <person name="Sanderfoot A."/>
            <person name="Schween G."/>
            <person name="Shiu S.-H."/>
            <person name="Stueber K."/>
            <person name="Theodoulou F.L."/>
            <person name="Tu H."/>
            <person name="Van de Peer Y."/>
            <person name="Verrier P.J."/>
            <person name="Waters E."/>
            <person name="Wood A."/>
            <person name="Yang L."/>
            <person name="Cove D."/>
            <person name="Cuming A."/>
            <person name="Hasebe M."/>
            <person name="Lucas S."/>
            <person name="Mishler D.B."/>
            <person name="Reski R."/>
            <person name="Grigoriev I."/>
            <person name="Quatrano R.S."/>
            <person name="Boore J.L."/>
        </authorList>
    </citation>
    <scope>NUCLEOTIDE SEQUENCE [LARGE SCALE GENOMIC DNA]</scope>
    <source>
        <strain evidence="3 4">cv. Gransden 2004</strain>
    </source>
</reference>
<feature type="region of interest" description="Disordered" evidence="1">
    <location>
        <begin position="1"/>
        <end position="21"/>
    </location>
</feature>
<proteinExistence type="predicted"/>
<reference evidence="3" key="3">
    <citation type="submission" date="2020-12" db="UniProtKB">
        <authorList>
            <consortium name="EnsemblPlants"/>
        </authorList>
    </citation>
    <scope>IDENTIFICATION</scope>
</reference>
<dbReference type="AlphaFoldDB" id="A0A2K1L9E3"/>
<dbReference type="EnsemblPlants" id="Pp3c1_23590V3.1">
    <property type="protein sequence ID" value="Pp3c1_23590V3.1"/>
    <property type="gene ID" value="Pp3c1_23590"/>
</dbReference>
<dbReference type="EMBL" id="ABEU02000001">
    <property type="protein sequence ID" value="PNR62650.1"/>
    <property type="molecule type" value="Genomic_DNA"/>
</dbReference>
<name>A0A2K1L9E3_PHYPA</name>
<dbReference type="Proteomes" id="UP000006727">
    <property type="component" value="Chromosome 1"/>
</dbReference>
<evidence type="ECO:0000256" key="1">
    <source>
        <dbReference type="SAM" id="MobiDB-lite"/>
    </source>
</evidence>
<protein>
    <submittedName>
        <fullName evidence="2 3">Uncharacterized protein</fullName>
    </submittedName>
</protein>
<dbReference type="Gramene" id="Pp3c1_23590V3.1">
    <property type="protein sequence ID" value="Pp3c1_23590V3.1"/>
    <property type="gene ID" value="Pp3c1_23590"/>
</dbReference>
<sequence>MNPITPQHSFSWPLAAASHPNPSCARRSSCSICKHGSRNSVELTPQGIRSGISHLSGVR</sequence>
<evidence type="ECO:0000313" key="2">
    <source>
        <dbReference type="EMBL" id="PNR62650.1"/>
    </source>
</evidence>
<evidence type="ECO:0000313" key="3">
    <source>
        <dbReference type="EnsemblPlants" id="Pp3c1_23590V3.1"/>
    </source>
</evidence>
<organism evidence="2">
    <name type="scientific">Physcomitrium patens</name>
    <name type="common">Spreading-leaved earth moss</name>
    <name type="synonym">Physcomitrella patens</name>
    <dbReference type="NCBI Taxonomy" id="3218"/>
    <lineage>
        <taxon>Eukaryota</taxon>
        <taxon>Viridiplantae</taxon>
        <taxon>Streptophyta</taxon>
        <taxon>Embryophyta</taxon>
        <taxon>Bryophyta</taxon>
        <taxon>Bryophytina</taxon>
        <taxon>Bryopsida</taxon>
        <taxon>Funariidae</taxon>
        <taxon>Funariales</taxon>
        <taxon>Funariaceae</taxon>
        <taxon>Physcomitrium</taxon>
    </lineage>
</organism>
<reference evidence="2 4" key="2">
    <citation type="journal article" date="2018" name="Plant J.">
        <title>The Physcomitrella patens chromosome-scale assembly reveals moss genome structure and evolution.</title>
        <authorList>
            <person name="Lang D."/>
            <person name="Ullrich K.K."/>
            <person name="Murat F."/>
            <person name="Fuchs J."/>
            <person name="Jenkins J."/>
            <person name="Haas F.B."/>
            <person name="Piednoel M."/>
            <person name="Gundlach H."/>
            <person name="Van Bel M."/>
            <person name="Meyberg R."/>
            <person name="Vives C."/>
            <person name="Morata J."/>
            <person name="Symeonidi A."/>
            <person name="Hiss M."/>
            <person name="Muchero W."/>
            <person name="Kamisugi Y."/>
            <person name="Saleh O."/>
            <person name="Blanc G."/>
            <person name="Decker E.L."/>
            <person name="van Gessel N."/>
            <person name="Grimwood J."/>
            <person name="Hayes R.D."/>
            <person name="Graham S.W."/>
            <person name="Gunter L.E."/>
            <person name="McDaniel S.F."/>
            <person name="Hoernstein S.N.W."/>
            <person name="Larsson A."/>
            <person name="Li F.W."/>
            <person name="Perroud P.F."/>
            <person name="Phillips J."/>
            <person name="Ranjan P."/>
            <person name="Rokshar D.S."/>
            <person name="Rothfels C.J."/>
            <person name="Schneider L."/>
            <person name="Shu S."/>
            <person name="Stevenson D.W."/>
            <person name="Thummler F."/>
            <person name="Tillich M."/>
            <person name="Villarreal Aguilar J.C."/>
            <person name="Widiez T."/>
            <person name="Wong G.K."/>
            <person name="Wymore A."/>
            <person name="Zhang Y."/>
            <person name="Zimmer A.D."/>
            <person name="Quatrano R.S."/>
            <person name="Mayer K.F.X."/>
            <person name="Goodstein D."/>
            <person name="Casacuberta J.M."/>
            <person name="Vandepoele K."/>
            <person name="Reski R."/>
            <person name="Cuming A.C."/>
            <person name="Tuskan G.A."/>
            <person name="Maumus F."/>
            <person name="Salse J."/>
            <person name="Schmutz J."/>
            <person name="Rensing S.A."/>
        </authorList>
    </citation>
    <scope>NUCLEOTIDE SEQUENCE [LARGE SCALE GENOMIC DNA]</scope>
    <source>
        <strain evidence="3 4">cv. Gransden 2004</strain>
    </source>
</reference>
<gene>
    <name evidence="3" type="primary">LOC112279937</name>
    <name evidence="2" type="ORF">PHYPA_001074</name>
</gene>
<accession>A0A2K1L9E3</accession>
<feature type="compositionally biased region" description="Polar residues" evidence="1">
    <location>
        <begin position="1"/>
        <end position="10"/>
    </location>
</feature>
<evidence type="ECO:0000313" key="4">
    <source>
        <dbReference type="Proteomes" id="UP000006727"/>
    </source>
</evidence>
<keyword evidence="4" id="KW-1185">Reference proteome</keyword>